<dbReference type="Proteomes" id="UP000565719">
    <property type="component" value="Unassembled WGS sequence"/>
</dbReference>
<dbReference type="PROSITE" id="PS00061">
    <property type="entry name" value="ADH_SHORT"/>
    <property type="match status" value="1"/>
</dbReference>
<dbReference type="GO" id="GO:0004146">
    <property type="term" value="F:dihydrofolate reductase activity"/>
    <property type="evidence" value="ECO:0007669"/>
    <property type="project" value="UniProtKB-EC"/>
</dbReference>
<evidence type="ECO:0000313" key="14">
    <source>
        <dbReference type="Proteomes" id="UP000269041"/>
    </source>
</evidence>
<dbReference type="InterPro" id="IPR002347">
    <property type="entry name" value="SDR_fam"/>
</dbReference>
<dbReference type="Proteomes" id="UP000269041">
    <property type="component" value="Unassembled WGS sequence"/>
</dbReference>
<dbReference type="OrthoDB" id="9793499at2"/>
<evidence type="ECO:0000256" key="1">
    <source>
        <dbReference type="ARBA" id="ARBA00012856"/>
    </source>
</evidence>
<reference evidence="12 15" key="2">
    <citation type="submission" date="2019-09" db="EMBL/GenBank/DDBJ databases">
        <title>Draft genome sequencing and comparative genomics of hatchery-associated Vibrios.</title>
        <authorList>
            <person name="Kehlet-Delgado H."/>
            <person name="Mueller R.S."/>
        </authorList>
    </citation>
    <scope>NUCLEOTIDE SEQUENCE [LARGE SCALE GENOMIC DNA]</scope>
    <source>
        <strain evidence="12 15">99-46-Y</strain>
    </source>
</reference>
<dbReference type="EC" id="1.5.1.50" evidence="7"/>
<reference evidence="13 14" key="1">
    <citation type="submission" date="2018-12" db="EMBL/GenBank/DDBJ databases">
        <title>Genomic taxonomy of the Vibrionaceae family.</title>
        <authorList>
            <person name="Gomez-Gil B."/>
            <person name="Enciso-Ibarra K."/>
        </authorList>
    </citation>
    <scope>NUCLEOTIDE SEQUENCE [LARGE SCALE GENOMIC DNA]</scope>
    <source>
        <strain evidence="13 14">CAIM 594</strain>
    </source>
</reference>
<dbReference type="InterPro" id="IPR036291">
    <property type="entry name" value="NAD(P)-bd_dom_sf"/>
</dbReference>
<dbReference type="PANTHER" id="PTHR43639:SF6">
    <property type="entry name" value="DIHYDROMONAPTERIN REDUCTASE"/>
    <property type="match status" value="1"/>
</dbReference>
<keyword evidence="4 13" id="KW-0560">Oxidoreductase</keyword>
<evidence type="ECO:0000256" key="2">
    <source>
        <dbReference type="ARBA" id="ARBA00022563"/>
    </source>
</evidence>
<evidence type="ECO:0000313" key="12">
    <source>
        <dbReference type="EMBL" id="NOH70889.1"/>
    </source>
</evidence>
<accession>A0A3R9L3P0</accession>
<evidence type="ECO:0000256" key="7">
    <source>
        <dbReference type="ARBA" id="ARBA00039145"/>
    </source>
</evidence>
<keyword evidence="2" id="KW-0554">One-carbon metabolism</keyword>
<sequence length="239" mass="26197">MSQTILITGVGKRLGFELAKALLKDGYQVAGTYRTEYPSLADLKELGADLYQVDFYQQDQVDGFVAQLVQNYATIRAIVHNASDWSADHNGQAESSKSAAAVMQRMMTVHVSVPYQINLALQDILRKNGHADVIHIGDYVAEKGSKKHIAYAASKAAMNNLTLSFASLLAPEVKVNTISPALLKFNPDDGAAYKDKTLAKALLPREAGFDEVIEGVKMLLNSHFMTGRNLQFDGGRHLR</sequence>
<evidence type="ECO:0000256" key="8">
    <source>
        <dbReference type="ARBA" id="ARBA00039631"/>
    </source>
</evidence>
<dbReference type="NCBIfam" id="NF005066">
    <property type="entry name" value="PRK06483.1"/>
    <property type="match status" value="1"/>
</dbReference>
<dbReference type="EC" id="1.5.1.3" evidence="1"/>
<keyword evidence="3" id="KW-0521">NADP</keyword>
<dbReference type="RefSeq" id="WP_125319969.1">
    <property type="nucleotide sequence ID" value="NZ_AP024890.1"/>
</dbReference>
<dbReference type="Pfam" id="PF13561">
    <property type="entry name" value="adh_short_C2"/>
    <property type="match status" value="1"/>
</dbReference>
<dbReference type="InterPro" id="IPR020904">
    <property type="entry name" value="Sc_DH/Rdtase_CS"/>
</dbReference>
<dbReference type="PRINTS" id="PR00081">
    <property type="entry name" value="GDHRDH"/>
</dbReference>
<proteinExistence type="inferred from homology"/>
<evidence type="ECO:0000256" key="3">
    <source>
        <dbReference type="ARBA" id="ARBA00022857"/>
    </source>
</evidence>
<evidence type="ECO:0000256" key="6">
    <source>
        <dbReference type="ARBA" id="ARBA00038212"/>
    </source>
</evidence>
<evidence type="ECO:0000256" key="4">
    <source>
        <dbReference type="ARBA" id="ARBA00023002"/>
    </source>
</evidence>
<dbReference type="EMBL" id="RSFA01000011">
    <property type="protein sequence ID" value="RSD32316.1"/>
    <property type="molecule type" value="Genomic_DNA"/>
</dbReference>
<dbReference type="EMBL" id="VTXC01000011">
    <property type="protein sequence ID" value="NOH70889.1"/>
    <property type="molecule type" value="Genomic_DNA"/>
</dbReference>
<dbReference type="AlphaFoldDB" id="A0A3R9L3P0"/>
<gene>
    <name evidence="12" type="primary">folM</name>
    <name evidence="13" type="ORF">EJA03_04075</name>
    <name evidence="12" type="ORF">F0225_05970</name>
</gene>
<dbReference type="GO" id="GO:0006730">
    <property type="term" value="P:one-carbon metabolic process"/>
    <property type="evidence" value="ECO:0007669"/>
    <property type="project" value="UniProtKB-KW"/>
</dbReference>
<evidence type="ECO:0000256" key="11">
    <source>
        <dbReference type="ARBA" id="ARBA00049376"/>
    </source>
</evidence>
<evidence type="ECO:0000256" key="9">
    <source>
        <dbReference type="ARBA" id="ARBA00042299"/>
    </source>
</evidence>
<comment type="function">
    <text evidence="5">Catalyzes the reduction of dihydromonapterin to tetrahydromonapterin. Also has lower activity with dihydrofolate.</text>
</comment>
<comment type="caution">
    <text evidence="13">The sequence shown here is derived from an EMBL/GenBank/DDBJ whole genome shotgun (WGS) entry which is preliminary data.</text>
</comment>
<name>A0A3R9L3P0_9VIBR</name>
<dbReference type="Gene3D" id="3.40.50.720">
    <property type="entry name" value="NAD(P)-binding Rossmann-like Domain"/>
    <property type="match status" value="1"/>
</dbReference>
<evidence type="ECO:0000313" key="15">
    <source>
        <dbReference type="Proteomes" id="UP000565719"/>
    </source>
</evidence>
<comment type="catalytic activity">
    <reaction evidence="10">
        <text>(6S)-5,6,7,8-tetrahydrofolate + NADP(+) = 7,8-dihydrofolate + NADPH + H(+)</text>
        <dbReference type="Rhea" id="RHEA:15009"/>
        <dbReference type="ChEBI" id="CHEBI:15378"/>
        <dbReference type="ChEBI" id="CHEBI:57451"/>
        <dbReference type="ChEBI" id="CHEBI:57453"/>
        <dbReference type="ChEBI" id="CHEBI:57783"/>
        <dbReference type="ChEBI" id="CHEBI:58349"/>
        <dbReference type="EC" id="1.5.1.3"/>
    </reaction>
</comment>
<organism evidence="13 14">
    <name type="scientific">Vibrio pectenicida</name>
    <dbReference type="NCBI Taxonomy" id="62763"/>
    <lineage>
        <taxon>Bacteria</taxon>
        <taxon>Pseudomonadati</taxon>
        <taxon>Pseudomonadota</taxon>
        <taxon>Gammaproteobacteria</taxon>
        <taxon>Vibrionales</taxon>
        <taxon>Vibrionaceae</taxon>
        <taxon>Vibrio</taxon>
    </lineage>
</organism>
<evidence type="ECO:0000256" key="5">
    <source>
        <dbReference type="ARBA" id="ARBA00037508"/>
    </source>
</evidence>
<protein>
    <recommendedName>
        <fullName evidence="8">Dihydromonapterin reductase</fullName>
        <ecNumber evidence="1">1.5.1.3</ecNumber>
        <ecNumber evidence="7">1.5.1.50</ecNumber>
    </recommendedName>
    <alternativeName>
        <fullName evidence="9">Dihydrofolate reductase</fullName>
    </alternativeName>
</protein>
<evidence type="ECO:0000313" key="13">
    <source>
        <dbReference type="EMBL" id="RSD32316.1"/>
    </source>
</evidence>
<dbReference type="PANTHER" id="PTHR43639">
    <property type="entry name" value="OXIDOREDUCTASE, SHORT-CHAIN DEHYDROGENASE/REDUCTASE FAMILY (AFU_ORTHOLOGUE AFUA_5G02870)"/>
    <property type="match status" value="1"/>
</dbReference>
<evidence type="ECO:0000256" key="10">
    <source>
        <dbReference type="ARBA" id="ARBA00048873"/>
    </source>
</evidence>
<comment type="similarity">
    <text evidence="6">Belongs to the short-chain dehydrogenases/reductases (SDR) family. FolM subfamily.</text>
</comment>
<comment type="catalytic activity">
    <reaction evidence="11">
        <text>7,8-dihydromonapterin + NADPH + H(+) = 5,6,7,8-tetrahydromonapterin + NADP(+)</text>
        <dbReference type="Rhea" id="RHEA:34847"/>
        <dbReference type="ChEBI" id="CHEBI:15378"/>
        <dbReference type="ChEBI" id="CHEBI:57783"/>
        <dbReference type="ChEBI" id="CHEBI:58349"/>
        <dbReference type="ChEBI" id="CHEBI:71175"/>
        <dbReference type="ChEBI" id="CHEBI:71177"/>
        <dbReference type="EC" id="1.5.1.50"/>
    </reaction>
</comment>
<dbReference type="SUPFAM" id="SSF51735">
    <property type="entry name" value="NAD(P)-binding Rossmann-fold domains"/>
    <property type="match status" value="1"/>
</dbReference>
<keyword evidence="14" id="KW-1185">Reference proteome</keyword>